<gene>
    <name evidence="2" type="ORF">FD50_GL000723</name>
</gene>
<sequence>MTNLETTGLLNHLEINVSNLAASRKFWDWLLLKHLGYQHYQVWEQGISYIKKPYSYLVFVQTDAQKLSAGYRRTHVGLNHLAFSVADKQLITRIKKELGSLNYNELYAARYPYAGGKKHYALYFEDPDRIKVEIVAIGE</sequence>
<dbReference type="EMBL" id="AZFQ01000036">
    <property type="protein sequence ID" value="KRL98908.1"/>
    <property type="molecule type" value="Genomic_DNA"/>
</dbReference>
<dbReference type="AlphaFoldDB" id="A0A0R1UZW7"/>
<proteinExistence type="predicted"/>
<dbReference type="InterPro" id="IPR051332">
    <property type="entry name" value="Fosfomycin_Res_Enzymes"/>
</dbReference>
<protein>
    <submittedName>
        <fullName evidence="2">Lactoylglutathione lyase</fullName>
    </submittedName>
</protein>
<dbReference type="PANTHER" id="PTHR36113:SF6">
    <property type="entry name" value="FOSFOMYCIN RESISTANCE PROTEIN FOSX"/>
    <property type="match status" value="1"/>
</dbReference>
<evidence type="ECO:0000313" key="2">
    <source>
        <dbReference type="EMBL" id="KRL98908.1"/>
    </source>
</evidence>
<keyword evidence="3" id="KW-1185">Reference proteome</keyword>
<dbReference type="InterPro" id="IPR037523">
    <property type="entry name" value="VOC_core"/>
</dbReference>
<dbReference type="Proteomes" id="UP000051166">
    <property type="component" value="Unassembled WGS sequence"/>
</dbReference>
<organism evidence="2 3">
    <name type="scientific">Liquorilactobacillus satsumensis DSM 16230 = JCM 12392</name>
    <dbReference type="NCBI Taxonomy" id="1423801"/>
    <lineage>
        <taxon>Bacteria</taxon>
        <taxon>Bacillati</taxon>
        <taxon>Bacillota</taxon>
        <taxon>Bacilli</taxon>
        <taxon>Lactobacillales</taxon>
        <taxon>Lactobacillaceae</taxon>
        <taxon>Liquorilactobacillus</taxon>
    </lineage>
</organism>
<evidence type="ECO:0000313" key="3">
    <source>
        <dbReference type="Proteomes" id="UP000051166"/>
    </source>
</evidence>
<dbReference type="PATRIC" id="fig|1423801.4.peg.734"/>
<feature type="domain" description="VOC" evidence="1">
    <location>
        <begin position="9"/>
        <end position="137"/>
    </location>
</feature>
<keyword evidence="2" id="KW-0456">Lyase</keyword>
<reference evidence="2 3" key="1">
    <citation type="journal article" date="2015" name="Genome Announc.">
        <title>Expanding the biotechnology potential of lactobacilli through comparative genomics of 213 strains and associated genera.</title>
        <authorList>
            <person name="Sun Z."/>
            <person name="Harris H.M."/>
            <person name="McCann A."/>
            <person name="Guo C."/>
            <person name="Argimon S."/>
            <person name="Zhang W."/>
            <person name="Yang X."/>
            <person name="Jeffery I.B."/>
            <person name="Cooney J.C."/>
            <person name="Kagawa T.F."/>
            <person name="Liu W."/>
            <person name="Song Y."/>
            <person name="Salvetti E."/>
            <person name="Wrobel A."/>
            <person name="Rasinkangas P."/>
            <person name="Parkhill J."/>
            <person name="Rea M.C."/>
            <person name="O'Sullivan O."/>
            <person name="Ritari J."/>
            <person name="Douillard F.P."/>
            <person name="Paul Ross R."/>
            <person name="Yang R."/>
            <person name="Briner A.E."/>
            <person name="Felis G.E."/>
            <person name="de Vos W.M."/>
            <person name="Barrangou R."/>
            <person name="Klaenhammer T.R."/>
            <person name="Caufield P.W."/>
            <person name="Cui Y."/>
            <person name="Zhang H."/>
            <person name="O'Toole P.W."/>
        </authorList>
    </citation>
    <scope>NUCLEOTIDE SEQUENCE [LARGE SCALE GENOMIC DNA]</scope>
    <source>
        <strain evidence="2 3">DSM 16230</strain>
    </source>
</reference>
<evidence type="ECO:0000259" key="1">
    <source>
        <dbReference type="PROSITE" id="PS51819"/>
    </source>
</evidence>
<dbReference type="PROSITE" id="PS51819">
    <property type="entry name" value="VOC"/>
    <property type="match status" value="1"/>
</dbReference>
<name>A0A0R1UZW7_9LACO</name>
<dbReference type="STRING" id="1423801.FD50_GL000723"/>
<comment type="caution">
    <text evidence="2">The sequence shown here is derived from an EMBL/GenBank/DDBJ whole genome shotgun (WGS) entry which is preliminary data.</text>
</comment>
<accession>A0A0R1UZW7</accession>
<dbReference type="PANTHER" id="PTHR36113">
    <property type="entry name" value="LYASE, PUTATIVE-RELATED-RELATED"/>
    <property type="match status" value="1"/>
</dbReference>
<dbReference type="Gene3D" id="3.10.180.10">
    <property type="entry name" value="2,3-Dihydroxybiphenyl 1,2-Dioxygenase, domain 1"/>
    <property type="match status" value="1"/>
</dbReference>
<dbReference type="InterPro" id="IPR029068">
    <property type="entry name" value="Glyas_Bleomycin-R_OHBP_Dase"/>
</dbReference>
<dbReference type="GO" id="GO:0016829">
    <property type="term" value="F:lyase activity"/>
    <property type="evidence" value="ECO:0007669"/>
    <property type="project" value="UniProtKB-KW"/>
</dbReference>
<dbReference type="SUPFAM" id="SSF54593">
    <property type="entry name" value="Glyoxalase/Bleomycin resistance protein/Dihydroxybiphenyl dioxygenase"/>
    <property type="match status" value="1"/>
</dbReference>